<protein>
    <submittedName>
        <fullName evidence="2">Uncharacterized protein</fullName>
    </submittedName>
</protein>
<organism evidence="2 3">
    <name type="scientific">Cladophialophora chaetospira</name>
    <dbReference type="NCBI Taxonomy" id="386627"/>
    <lineage>
        <taxon>Eukaryota</taxon>
        <taxon>Fungi</taxon>
        <taxon>Dikarya</taxon>
        <taxon>Ascomycota</taxon>
        <taxon>Pezizomycotina</taxon>
        <taxon>Eurotiomycetes</taxon>
        <taxon>Chaetothyriomycetidae</taxon>
        <taxon>Chaetothyriales</taxon>
        <taxon>Herpotrichiellaceae</taxon>
        <taxon>Cladophialophora</taxon>
    </lineage>
</organism>
<comment type="caution">
    <text evidence="2">The sequence shown here is derived from an EMBL/GenBank/DDBJ whole genome shotgun (WGS) entry which is preliminary data.</text>
</comment>
<feature type="region of interest" description="Disordered" evidence="1">
    <location>
        <begin position="41"/>
        <end position="83"/>
    </location>
</feature>
<dbReference type="EMBL" id="JAPDRK010000002">
    <property type="protein sequence ID" value="KAJ9615854.1"/>
    <property type="molecule type" value="Genomic_DNA"/>
</dbReference>
<evidence type="ECO:0000313" key="2">
    <source>
        <dbReference type="EMBL" id="KAJ9615854.1"/>
    </source>
</evidence>
<feature type="compositionally biased region" description="Polar residues" evidence="1">
    <location>
        <begin position="72"/>
        <end position="83"/>
    </location>
</feature>
<evidence type="ECO:0000313" key="3">
    <source>
        <dbReference type="Proteomes" id="UP001172673"/>
    </source>
</evidence>
<gene>
    <name evidence="2" type="ORF">H2200_001931</name>
</gene>
<name>A0AA38XLT2_9EURO</name>
<proteinExistence type="predicted"/>
<keyword evidence="3" id="KW-1185">Reference proteome</keyword>
<sequence length="83" mass="9338">MDLNYGYLCSTKEVAKDFSNYDTFLRDKATFESVPNIIISRSLDSNSEPLDPPQAVLGDNYEPPDENEDNQAYDQQSDGGVRL</sequence>
<dbReference type="Proteomes" id="UP001172673">
    <property type="component" value="Unassembled WGS sequence"/>
</dbReference>
<reference evidence="2" key="1">
    <citation type="submission" date="2022-10" db="EMBL/GenBank/DDBJ databases">
        <title>Culturing micro-colonial fungi from biological soil crusts in the Mojave desert and describing Neophaeococcomyces mojavensis, and introducing the new genera and species Taxawa tesnikishii.</title>
        <authorList>
            <person name="Kurbessoian T."/>
            <person name="Stajich J.E."/>
        </authorList>
    </citation>
    <scope>NUCLEOTIDE SEQUENCE</scope>
    <source>
        <strain evidence="2">TK_41</strain>
    </source>
</reference>
<evidence type="ECO:0000256" key="1">
    <source>
        <dbReference type="SAM" id="MobiDB-lite"/>
    </source>
</evidence>
<feature type="compositionally biased region" description="Acidic residues" evidence="1">
    <location>
        <begin position="62"/>
        <end position="71"/>
    </location>
</feature>
<dbReference type="AlphaFoldDB" id="A0AA38XLT2"/>
<accession>A0AA38XLT2</accession>